<name>A0A834W842_9FABA</name>
<dbReference type="Proteomes" id="UP000634136">
    <property type="component" value="Unassembled WGS sequence"/>
</dbReference>
<evidence type="ECO:0000313" key="2">
    <source>
        <dbReference type="EMBL" id="KAF7812602.1"/>
    </source>
</evidence>
<dbReference type="EMBL" id="JAAIUW010000010">
    <property type="protein sequence ID" value="KAF7812602.1"/>
    <property type="molecule type" value="Genomic_DNA"/>
</dbReference>
<sequence>MEIGEGGGVMQGSRSPAALPCFKSAPNLPLAKANWGS</sequence>
<protein>
    <submittedName>
        <fullName evidence="2">Uncharacterized protein</fullName>
    </submittedName>
</protein>
<organism evidence="2 3">
    <name type="scientific">Senna tora</name>
    <dbReference type="NCBI Taxonomy" id="362788"/>
    <lineage>
        <taxon>Eukaryota</taxon>
        <taxon>Viridiplantae</taxon>
        <taxon>Streptophyta</taxon>
        <taxon>Embryophyta</taxon>
        <taxon>Tracheophyta</taxon>
        <taxon>Spermatophyta</taxon>
        <taxon>Magnoliopsida</taxon>
        <taxon>eudicotyledons</taxon>
        <taxon>Gunneridae</taxon>
        <taxon>Pentapetalae</taxon>
        <taxon>rosids</taxon>
        <taxon>fabids</taxon>
        <taxon>Fabales</taxon>
        <taxon>Fabaceae</taxon>
        <taxon>Caesalpinioideae</taxon>
        <taxon>Cassia clade</taxon>
        <taxon>Senna</taxon>
    </lineage>
</organism>
<comment type="caution">
    <text evidence="2">The sequence shown here is derived from an EMBL/GenBank/DDBJ whole genome shotgun (WGS) entry which is preliminary data.</text>
</comment>
<evidence type="ECO:0000256" key="1">
    <source>
        <dbReference type="SAM" id="MobiDB-lite"/>
    </source>
</evidence>
<gene>
    <name evidence="2" type="ORF">G2W53_033578</name>
</gene>
<proteinExistence type="predicted"/>
<keyword evidence="3" id="KW-1185">Reference proteome</keyword>
<accession>A0A834W842</accession>
<feature type="region of interest" description="Disordered" evidence="1">
    <location>
        <begin position="1"/>
        <end position="37"/>
    </location>
</feature>
<feature type="compositionally biased region" description="Gly residues" evidence="1">
    <location>
        <begin position="1"/>
        <end position="10"/>
    </location>
</feature>
<reference evidence="2" key="1">
    <citation type="submission" date="2020-09" db="EMBL/GenBank/DDBJ databases">
        <title>Genome-Enabled Discovery of Anthraquinone Biosynthesis in Senna tora.</title>
        <authorList>
            <person name="Kang S.-H."/>
            <person name="Pandey R.P."/>
            <person name="Lee C.-M."/>
            <person name="Sim J.-S."/>
            <person name="Jeong J.-T."/>
            <person name="Choi B.-S."/>
            <person name="Jung M."/>
            <person name="Ginzburg D."/>
            <person name="Zhao K."/>
            <person name="Won S.Y."/>
            <person name="Oh T.-J."/>
            <person name="Yu Y."/>
            <person name="Kim N.-H."/>
            <person name="Lee O.R."/>
            <person name="Lee T.-H."/>
            <person name="Bashyal P."/>
            <person name="Kim T.-S."/>
            <person name="Lee W.-H."/>
            <person name="Kawkins C."/>
            <person name="Kim C.-K."/>
            <person name="Kim J.S."/>
            <person name="Ahn B.O."/>
            <person name="Rhee S.Y."/>
            <person name="Sohng J.K."/>
        </authorList>
    </citation>
    <scope>NUCLEOTIDE SEQUENCE</scope>
    <source>
        <tissue evidence="2">Leaf</tissue>
    </source>
</reference>
<evidence type="ECO:0000313" key="3">
    <source>
        <dbReference type="Proteomes" id="UP000634136"/>
    </source>
</evidence>
<dbReference type="AlphaFoldDB" id="A0A834W842"/>